<dbReference type="KEGG" id="csto:CGC58_08970"/>
<keyword evidence="1" id="KW-0812">Transmembrane</keyword>
<proteinExistence type="predicted"/>
<evidence type="ECO:0000313" key="2">
    <source>
        <dbReference type="EMBL" id="ATA89849.1"/>
    </source>
</evidence>
<organism evidence="2 3">
    <name type="scientific">Capnocytophaga stomatis</name>
    <dbReference type="NCBI Taxonomy" id="1848904"/>
    <lineage>
        <taxon>Bacteria</taxon>
        <taxon>Pseudomonadati</taxon>
        <taxon>Bacteroidota</taxon>
        <taxon>Flavobacteriia</taxon>
        <taxon>Flavobacteriales</taxon>
        <taxon>Flavobacteriaceae</taxon>
        <taxon>Capnocytophaga</taxon>
    </lineage>
</organism>
<dbReference type="Proteomes" id="UP000217348">
    <property type="component" value="Chromosome"/>
</dbReference>
<dbReference type="AlphaFoldDB" id="A0A250FXF7"/>
<protein>
    <submittedName>
        <fullName evidence="2">Uncharacterized protein</fullName>
    </submittedName>
</protein>
<dbReference type="EMBL" id="CP022387">
    <property type="protein sequence ID" value="ATA89849.1"/>
    <property type="molecule type" value="Genomic_DNA"/>
</dbReference>
<name>A0A250FXF7_9FLAO</name>
<gene>
    <name evidence="2" type="ORF">CGC58_08970</name>
</gene>
<evidence type="ECO:0000256" key="1">
    <source>
        <dbReference type="SAM" id="Phobius"/>
    </source>
</evidence>
<keyword evidence="1" id="KW-0472">Membrane</keyword>
<reference evidence="3" key="1">
    <citation type="submission" date="2017-06" db="EMBL/GenBank/DDBJ databases">
        <title>Capnocytophaga spp. assemblies.</title>
        <authorList>
            <person name="Gulvik C.A."/>
        </authorList>
    </citation>
    <scope>NUCLEOTIDE SEQUENCE [LARGE SCALE GENOMIC DNA]</scope>
    <source>
        <strain evidence="3">H2177</strain>
    </source>
</reference>
<sequence length="108" mass="13353">MFQFVFSFDYLVKSHFILFFDFDYLVKSCFSLFFDFDYLVKSYFTLFFSFNYLVKIFFQGIMINNYLIFGSIILFEVLKEMKIRKICSEKDKFQNRKTSRRKKVIKNF</sequence>
<evidence type="ECO:0000313" key="3">
    <source>
        <dbReference type="Proteomes" id="UP000217348"/>
    </source>
</evidence>
<accession>A0A250FXF7</accession>
<keyword evidence="1" id="KW-1133">Transmembrane helix</keyword>
<feature type="transmembrane region" description="Helical" evidence="1">
    <location>
        <begin position="56"/>
        <end position="75"/>
    </location>
</feature>